<organism evidence="1">
    <name type="scientific">uncultured Aureispira sp</name>
    <dbReference type="NCBI Taxonomy" id="1331704"/>
    <lineage>
        <taxon>Bacteria</taxon>
        <taxon>Pseudomonadati</taxon>
        <taxon>Bacteroidota</taxon>
        <taxon>Saprospiria</taxon>
        <taxon>Saprospirales</taxon>
        <taxon>Saprospiraceae</taxon>
        <taxon>Aureispira</taxon>
        <taxon>environmental samples</taxon>
    </lineage>
</organism>
<reference evidence="1" key="1">
    <citation type="submission" date="2020-01" db="EMBL/GenBank/DDBJ databases">
        <authorList>
            <person name="Meier V. D."/>
            <person name="Meier V D."/>
        </authorList>
    </citation>
    <scope>NUCLEOTIDE SEQUENCE</scope>
    <source>
        <strain evidence="1">HLG_WM_MAG_10</strain>
    </source>
</reference>
<dbReference type="AlphaFoldDB" id="A0A6S6RSU2"/>
<name>A0A6S6RSU2_9BACT</name>
<proteinExistence type="predicted"/>
<sequence>YDESDKTYIVSVSDLAAGMYVLELRQEGILLGSEPFVKR</sequence>
<dbReference type="EMBL" id="CACVAQ010000027">
    <property type="protein sequence ID" value="CAA6799295.1"/>
    <property type="molecule type" value="Genomic_DNA"/>
</dbReference>
<evidence type="ECO:0008006" key="2">
    <source>
        <dbReference type="Google" id="ProtNLM"/>
    </source>
</evidence>
<protein>
    <recommendedName>
        <fullName evidence="2">Secretion system C-terminal sorting domain-containing protein</fullName>
    </recommendedName>
</protein>
<evidence type="ECO:0000313" key="1">
    <source>
        <dbReference type="EMBL" id="CAA6799295.1"/>
    </source>
</evidence>
<gene>
    <name evidence="1" type="ORF">HELGO_WM29170</name>
</gene>
<accession>A0A6S6RSU2</accession>
<feature type="non-terminal residue" evidence="1">
    <location>
        <position position="1"/>
    </location>
</feature>